<organism evidence="2 3">
    <name type="scientific">Tetracentron sinense</name>
    <name type="common">Spur-leaf</name>
    <dbReference type="NCBI Taxonomy" id="13715"/>
    <lineage>
        <taxon>Eukaryota</taxon>
        <taxon>Viridiplantae</taxon>
        <taxon>Streptophyta</taxon>
        <taxon>Embryophyta</taxon>
        <taxon>Tracheophyta</taxon>
        <taxon>Spermatophyta</taxon>
        <taxon>Magnoliopsida</taxon>
        <taxon>Trochodendrales</taxon>
        <taxon>Trochodendraceae</taxon>
        <taxon>Tetracentron</taxon>
    </lineage>
</organism>
<dbReference type="OrthoDB" id="10588865at2759"/>
<dbReference type="Proteomes" id="UP000655225">
    <property type="component" value="Unassembled WGS sequence"/>
</dbReference>
<keyword evidence="1" id="KW-0732">Signal</keyword>
<feature type="signal peptide" evidence="1">
    <location>
        <begin position="1"/>
        <end position="18"/>
    </location>
</feature>
<reference evidence="2 3" key="1">
    <citation type="submission" date="2020-04" db="EMBL/GenBank/DDBJ databases">
        <title>Plant Genome Project.</title>
        <authorList>
            <person name="Zhang R.-G."/>
        </authorList>
    </citation>
    <scope>NUCLEOTIDE SEQUENCE [LARGE SCALE GENOMIC DNA]</scope>
    <source>
        <strain evidence="2">YNK0</strain>
        <tissue evidence="2">Leaf</tissue>
    </source>
</reference>
<keyword evidence="3" id="KW-1185">Reference proteome</keyword>
<evidence type="ECO:0000313" key="2">
    <source>
        <dbReference type="EMBL" id="KAF8390383.1"/>
    </source>
</evidence>
<gene>
    <name evidence="2" type="ORF">HHK36_024909</name>
</gene>
<dbReference type="AlphaFoldDB" id="A0A834YPX2"/>
<accession>A0A834YPX2</accession>
<comment type="caution">
    <text evidence="2">The sequence shown here is derived from an EMBL/GenBank/DDBJ whole genome shotgun (WGS) entry which is preliminary data.</text>
</comment>
<feature type="chain" id="PRO_5032771463" description="Secreted protein" evidence="1">
    <location>
        <begin position="19"/>
        <end position="150"/>
    </location>
</feature>
<protein>
    <recommendedName>
        <fullName evidence="4">Secreted protein</fullName>
    </recommendedName>
</protein>
<dbReference type="EMBL" id="JABCRI010000018">
    <property type="protein sequence ID" value="KAF8390383.1"/>
    <property type="molecule type" value="Genomic_DNA"/>
</dbReference>
<evidence type="ECO:0008006" key="4">
    <source>
        <dbReference type="Google" id="ProtNLM"/>
    </source>
</evidence>
<evidence type="ECO:0000256" key="1">
    <source>
        <dbReference type="SAM" id="SignalP"/>
    </source>
</evidence>
<proteinExistence type="predicted"/>
<evidence type="ECO:0000313" key="3">
    <source>
        <dbReference type="Proteomes" id="UP000655225"/>
    </source>
</evidence>
<sequence length="150" mass="16012">MNVVNLVILLGNVAYALVQEAWEVEGVEAPVLGAEEAQVMVAGATALGGGDLHLHNAAAYRLVEAVATAGHRHIAMLILNHHMLMVINAGAEAEAEADCCQGVRSLQNVVLIGLISTQESCYLCAVLLKRHHFATYGSAKTAPFRHLRFC</sequence>
<dbReference type="OMA" id="HEAWEVE"/>
<name>A0A834YPX2_TETSI</name>